<evidence type="ECO:0000313" key="2">
    <source>
        <dbReference type="Proteomes" id="UP000692954"/>
    </source>
</evidence>
<comment type="caution">
    <text evidence="1">The sequence shown here is derived from an EMBL/GenBank/DDBJ whole genome shotgun (WGS) entry which is preliminary data.</text>
</comment>
<proteinExistence type="predicted"/>
<organism evidence="1 2">
    <name type="scientific">Paramecium sonneborni</name>
    <dbReference type="NCBI Taxonomy" id="65129"/>
    <lineage>
        <taxon>Eukaryota</taxon>
        <taxon>Sar</taxon>
        <taxon>Alveolata</taxon>
        <taxon>Ciliophora</taxon>
        <taxon>Intramacronucleata</taxon>
        <taxon>Oligohymenophorea</taxon>
        <taxon>Peniculida</taxon>
        <taxon>Parameciidae</taxon>
        <taxon>Paramecium</taxon>
    </lineage>
</organism>
<accession>A0A8S1MGK5</accession>
<evidence type="ECO:0000313" key="1">
    <source>
        <dbReference type="EMBL" id="CAD8074434.1"/>
    </source>
</evidence>
<reference evidence="1" key="1">
    <citation type="submission" date="2021-01" db="EMBL/GenBank/DDBJ databases">
        <authorList>
            <consortium name="Genoscope - CEA"/>
            <person name="William W."/>
        </authorList>
    </citation>
    <scope>NUCLEOTIDE SEQUENCE</scope>
</reference>
<name>A0A8S1MGK5_9CILI</name>
<dbReference type="Proteomes" id="UP000692954">
    <property type="component" value="Unassembled WGS sequence"/>
</dbReference>
<sequence>MNKFVIQTISLLKEEKFVFLHLNLNNYLIINLYPFLKSYLSTVETQELFWYLNEKVIRKVVFEYTLIQKQGEVCTIPSKSKLNQKIQQNVFTVQTVDLKFIGQFYPTIVIIKDSLTLGNFTVITFKNIKLVLNNSFQVKDLIYFQTKSLEIQDCILTAIKNIDILVALFQLDSSSLNIINLIIENLICDGDIFKLRSSVQLKVHNLNINNSHFLGGAIFRNIGSKLFDTVNIHMKSINISNTTFERSAFMVIGEMSTTFNPNVLIQEVMLNAVTVKQSQWFRILVASEFKLQVKLITLLFQNL</sequence>
<dbReference type="AlphaFoldDB" id="A0A8S1MGK5"/>
<gene>
    <name evidence="1" type="ORF">PSON_ATCC_30995.1.T0320069</name>
</gene>
<protein>
    <submittedName>
        <fullName evidence="1">Uncharacterized protein</fullName>
    </submittedName>
</protein>
<dbReference type="EMBL" id="CAJJDN010000032">
    <property type="protein sequence ID" value="CAD8074434.1"/>
    <property type="molecule type" value="Genomic_DNA"/>
</dbReference>
<keyword evidence="2" id="KW-1185">Reference proteome</keyword>